<dbReference type="Pfam" id="PF00990">
    <property type="entry name" value="GGDEF"/>
    <property type="match status" value="1"/>
</dbReference>
<dbReference type="PROSITE" id="PS50883">
    <property type="entry name" value="EAL"/>
    <property type="match status" value="1"/>
</dbReference>
<reference evidence="5" key="1">
    <citation type="submission" date="2024-01" db="EMBL/GenBank/DDBJ databases">
        <title>Bank of Algae and Cyanobacteria of the Azores (BACA) strain genomes.</title>
        <authorList>
            <person name="Luz R."/>
            <person name="Cordeiro R."/>
            <person name="Fonseca A."/>
            <person name="Goncalves V."/>
        </authorList>
    </citation>
    <scope>NUCLEOTIDE SEQUENCE</scope>
    <source>
        <strain evidence="5">BACA0141</strain>
    </source>
</reference>
<organism evidence="5 6">
    <name type="scientific">Tumidithrix elongata BACA0141</name>
    <dbReference type="NCBI Taxonomy" id="2716417"/>
    <lineage>
        <taxon>Bacteria</taxon>
        <taxon>Bacillati</taxon>
        <taxon>Cyanobacteriota</taxon>
        <taxon>Cyanophyceae</taxon>
        <taxon>Pseudanabaenales</taxon>
        <taxon>Pseudanabaenaceae</taxon>
        <taxon>Tumidithrix</taxon>
        <taxon>Tumidithrix elongata</taxon>
    </lineage>
</organism>
<dbReference type="SUPFAM" id="SSF55073">
    <property type="entry name" value="Nucleotide cyclase"/>
    <property type="match status" value="1"/>
</dbReference>
<comment type="caution">
    <text evidence="5">The sequence shown here is derived from an EMBL/GenBank/DDBJ whole genome shotgun (WGS) entry which is preliminary data.</text>
</comment>
<evidence type="ECO:0000259" key="2">
    <source>
        <dbReference type="PROSITE" id="PS50046"/>
    </source>
</evidence>
<evidence type="ECO:0000259" key="4">
    <source>
        <dbReference type="PROSITE" id="PS50887"/>
    </source>
</evidence>
<dbReference type="Proteomes" id="UP001333818">
    <property type="component" value="Unassembled WGS sequence"/>
</dbReference>
<dbReference type="EMBL" id="JAZBJZ010000051">
    <property type="protein sequence ID" value="MEE3717744.1"/>
    <property type="molecule type" value="Genomic_DNA"/>
</dbReference>
<dbReference type="Pfam" id="PF01590">
    <property type="entry name" value="GAF"/>
    <property type="match status" value="1"/>
</dbReference>
<dbReference type="InterPro" id="IPR035919">
    <property type="entry name" value="EAL_sf"/>
</dbReference>
<dbReference type="PANTHER" id="PTHR44757:SF2">
    <property type="entry name" value="BIOFILM ARCHITECTURE MAINTENANCE PROTEIN MBAA"/>
    <property type="match status" value="1"/>
</dbReference>
<dbReference type="AlphaFoldDB" id="A0AAW9PS51"/>
<evidence type="ECO:0000256" key="1">
    <source>
        <dbReference type="SAM" id="Coils"/>
    </source>
</evidence>
<evidence type="ECO:0000259" key="3">
    <source>
        <dbReference type="PROSITE" id="PS50883"/>
    </source>
</evidence>
<gene>
    <name evidence="5" type="ORF">V2H45_13465</name>
</gene>
<keyword evidence="6" id="KW-1185">Reference proteome</keyword>
<dbReference type="PANTHER" id="PTHR44757">
    <property type="entry name" value="DIGUANYLATE CYCLASE DGCP"/>
    <property type="match status" value="1"/>
</dbReference>
<dbReference type="PROSITE" id="PS50046">
    <property type="entry name" value="PHYTOCHROME_2"/>
    <property type="match status" value="1"/>
</dbReference>
<dbReference type="InterPro" id="IPR029787">
    <property type="entry name" value="Nucleotide_cyclase"/>
</dbReference>
<dbReference type="InterPro" id="IPR000160">
    <property type="entry name" value="GGDEF_dom"/>
</dbReference>
<dbReference type="Gene3D" id="3.30.450.40">
    <property type="match status" value="1"/>
</dbReference>
<dbReference type="SUPFAM" id="SSF55781">
    <property type="entry name" value="GAF domain-like"/>
    <property type="match status" value="1"/>
</dbReference>
<name>A0AAW9PS51_9CYAN</name>
<dbReference type="Gene3D" id="3.30.70.270">
    <property type="match status" value="1"/>
</dbReference>
<dbReference type="SMART" id="SM00065">
    <property type="entry name" value="GAF"/>
    <property type="match status" value="1"/>
</dbReference>
<feature type="domain" description="GGDEF" evidence="4">
    <location>
        <begin position="305"/>
        <end position="437"/>
    </location>
</feature>
<dbReference type="InterPro" id="IPR001633">
    <property type="entry name" value="EAL_dom"/>
</dbReference>
<evidence type="ECO:0000313" key="5">
    <source>
        <dbReference type="EMBL" id="MEE3717744.1"/>
    </source>
</evidence>
<dbReference type="FunFam" id="3.20.20.450:FF:000001">
    <property type="entry name" value="Cyclic di-GMP phosphodiesterase yahA"/>
    <property type="match status" value="1"/>
</dbReference>
<dbReference type="SUPFAM" id="SSF141868">
    <property type="entry name" value="EAL domain-like"/>
    <property type="match status" value="1"/>
</dbReference>
<dbReference type="Gene3D" id="3.20.20.450">
    <property type="entry name" value="EAL domain"/>
    <property type="match status" value="1"/>
</dbReference>
<sequence>MMNEGLYNHLNKVIEYIQQIRESPDLPVQFQESLYTMKRTCDRLADQFNRTVHVIQALEQQVEALQQEKAELLYRLHTNTTPTLTESPDIDTLLAVLSSQMRQSMDVRELLEISALEIRQMLNADQVIVYRFTPGWSELISFESVVSEQWSLLGQPLPPIYYNLEWLKAYQNGLSKSLDDIQKAQLFPAIADSLLRFQICSTAAVAIPKGKSLWGLVIVHQYSSKRVWQAWELEFLERLAIRFAIDIHQVSLLETFQTVLQERQTAQTQLLHTTLHDALTGLPNRAGFMECLSNIMVSVQNGTSNRFAILFLDCDRFKSVNDSLGYSIGDHLLVMISERLMRCIRAGDVISRFSGDEFVILLEEVEGNAVRQVAEAIVSELQEPYNLGEHIVFSSASIGIVFHNTDYTSAEEILRDADLAMYHAKKWNRGQYSIFHPDMRLGALTRLQLEEDLRKAVERQEFQLHYQPIVSVENNQTVGFEALLRWQHPSRGFVPPLDFLGIAEETGLIIPIGKWVLYEACRQLRRWQEEFPTASPLYVSVNVSPLQVNQVDFIDRVMLVLKETGVEANCLKIEITETVLMENLEASRLKLESLRNNGIEVYIDDFGTGYSSFSYLQNLPIDVLKIDRAFIKELTKDEKSQRIVQTILRLASSMGIGIVAEGVETAEQLDCFTQMGNQSVQGYYISKPLESSAANSWIRSTL</sequence>
<dbReference type="InterPro" id="IPR052155">
    <property type="entry name" value="Biofilm_reg_signaling"/>
</dbReference>
<dbReference type="Pfam" id="PF00563">
    <property type="entry name" value="EAL"/>
    <property type="match status" value="1"/>
</dbReference>
<dbReference type="PROSITE" id="PS50887">
    <property type="entry name" value="GGDEF"/>
    <property type="match status" value="1"/>
</dbReference>
<keyword evidence="1" id="KW-0175">Coiled coil</keyword>
<dbReference type="NCBIfam" id="TIGR00254">
    <property type="entry name" value="GGDEF"/>
    <property type="match status" value="1"/>
</dbReference>
<dbReference type="InterPro" id="IPR003018">
    <property type="entry name" value="GAF"/>
</dbReference>
<dbReference type="SMART" id="SM00052">
    <property type="entry name" value="EAL"/>
    <property type="match status" value="1"/>
</dbReference>
<dbReference type="CDD" id="cd01948">
    <property type="entry name" value="EAL"/>
    <property type="match status" value="1"/>
</dbReference>
<evidence type="ECO:0000313" key="6">
    <source>
        <dbReference type="Proteomes" id="UP001333818"/>
    </source>
</evidence>
<accession>A0AAW9PS51</accession>
<protein>
    <submittedName>
        <fullName evidence="5">GGDEF domain-containing protein</fullName>
    </submittedName>
</protein>
<dbReference type="InterPro" id="IPR029016">
    <property type="entry name" value="GAF-like_dom_sf"/>
</dbReference>
<feature type="domain" description="EAL" evidence="3">
    <location>
        <begin position="446"/>
        <end position="702"/>
    </location>
</feature>
<feature type="domain" description="Phytochrome chromophore attachment site" evidence="2">
    <location>
        <begin position="106"/>
        <end position="242"/>
    </location>
</feature>
<dbReference type="InterPro" id="IPR016132">
    <property type="entry name" value="Phyto_chromo_attachment"/>
</dbReference>
<proteinExistence type="predicted"/>
<feature type="coiled-coil region" evidence="1">
    <location>
        <begin position="48"/>
        <end position="75"/>
    </location>
</feature>
<dbReference type="CDD" id="cd01949">
    <property type="entry name" value="GGDEF"/>
    <property type="match status" value="1"/>
</dbReference>
<dbReference type="InterPro" id="IPR043128">
    <property type="entry name" value="Rev_trsase/Diguanyl_cyclase"/>
</dbReference>
<dbReference type="SMART" id="SM00267">
    <property type="entry name" value="GGDEF"/>
    <property type="match status" value="1"/>
</dbReference>